<dbReference type="AlphaFoldDB" id="H1Q256"/>
<name>H1Q256_9BACT</name>
<evidence type="ECO:0000313" key="3">
    <source>
        <dbReference type="Proteomes" id="UP000016023"/>
    </source>
</evidence>
<protein>
    <submittedName>
        <fullName evidence="2">Uncharacterized protein</fullName>
    </submittedName>
</protein>
<sequence>MKMLNTLFRYIGYATVSVSIGYVSYLGGQEYDYLFKISGNLVPILISLLVFYVTIFGSILKELICYKNRTNADTSDVLKNIKLEIIIEMILIIFSLLCFIARGACETLAPNTIKPFIATVSNSITVFSIIYFLLAIYDSILGLWDLIEANNKK</sequence>
<comment type="caution">
    <text evidence="2">The sequence shown here is derived from an EMBL/GenBank/DDBJ whole genome shotgun (WGS) entry which is preliminary data.</text>
</comment>
<proteinExistence type="predicted"/>
<dbReference type="RefSeq" id="WP_006952168.1">
    <property type="nucleotide sequence ID" value="NZ_JH594522.1"/>
</dbReference>
<keyword evidence="3" id="KW-1185">Reference proteome</keyword>
<feature type="transmembrane region" description="Helical" evidence="1">
    <location>
        <begin position="81"/>
        <end position="104"/>
    </location>
</feature>
<dbReference type="HOGENOM" id="CLU_1711593_0_0_10"/>
<keyword evidence="1" id="KW-1133">Transmembrane helix</keyword>
<evidence type="ECO:0000313" key="2">
    <source>
        <dbReference type="EMBL" id="EHO71230.1"/>
    </source>
</evidence>
<gene>
    <name evidence="2" type="ORF">HMPREF9140_00970</name>
</gene>
<dbReference type="Proteomes" id="UP000016023">
    <property type="component" value="Unassembled WGS sequence"/>
</dbReference>
<accession>H1Q256</accession>
<keyword evidence="1" id="KW-0472">Membrane</keyword>
<evidence type="ECO:0000256" key="1">
    <source>
        <dbReference type="SAM" id="Phobius"/>
    </source>
</evidence>
<feature type="transmembrane region" description="Helical" evidence="1">
    <location>
        <begin position="124"/>
        <end position="147"/>
    </location>
</feature>
<feature type="transmembrane region" description="Helical" evidence="1">
    <location>
        <begin position="7"/>
        <end position="25"/>
    </location>
</feature>
<dbReference type="STRING" id="883158.HMPREF9140_00970"/>
<organism evidence="2 3">
    <name type="scientific">Prevotella micans F0438</name>
    <dbReference type="NCBI Taxonomy" id="883158"/>
    <lineage>
        <taxon>Bacteria</taxon>
        <taxon>Pseudomonadati</taxon>
        <taxon>Bacteroidota</taxon>
        <taxon>Bacteroidia</taxon>
        <taxon>Bacteroidales</taxon>
        <taxon>Prevotellaceae</taxon>
        <taxon>Prevotella</taxon>
    </lineage>
</organism>
<keyword evidence="1" id="KW-0812">Transmembrane</keyword>
<feature type="transmembrane region" description="Helical" evidence="1">
    <location>
        <begin position="37"/>
        <end position="60"/>
    </location>
</feature>
<dbReference type="EMBL" id="AGWK01000028">
    <property type="protein sequence ID" value="EHO71230.1"/>
    <property type="molecule type" value="Genomic_DNA"/>
</dbReference>
<reference evidence="2 3" key="1">
    <citation type="submission" date="2011-12" db="EMBL/GenBank/DDBJ databases">
        <title>The Genome Sequence of Prevotella micans F0438.</title>
        <authorList>
            <consortium name="The Broad Institute Genome Sequencing Platform"/>
            <person name="Earl A."/>
            <person name="Ward D."/>
            <person name="Feldgarden M."/>
            <person name="Gevers D."/>
            <person name="Izard J."/>
            <person name="Baranova O.V."/>
            <person name="Blanton J.M."/>
            <person name="Wade W.G."/>
            <person name="Dewhirst F.E."/>
            <person name="Young S.K."/>
            <person name="Zeng Q."/>
            <person name="Gargeya S."/>
            <person name="Fitzgerald M."/>
            <person name="Haas B."/>
            <person name="Abouelleil A."/>
            <person name="Alvarado L."/>
            <person name="Arachchi H.M."/>
            <person name="Berlin A."/>
            <person name="Chapman S.B."/>
            <person name="Gearin G."/>
            <person name="Goldberg J."/>
            <person name="Griggs A."/>
            <person name="Gujja S."/>
            <person name="Hansen M."/>
            <person name="Heiman D."/>
            <person name="Howarth C."/>
            <person name="Larimer J."/>
            <person name="Lui A."/>
            <person name="MacDonald P.J.P."/>
            <person name="McCowen C."/>
            <person name="Montmayeur A."/>
            <person name="Murphy C."/>
            <person name="Neiman D."/>
            <person name="Pearson M."/>
            <person name="Priest M."/>
            <person name="Roberts A."/>
            <person name="Saif S."/>
            <person name="Shea T."/>
            <person name="Sisk P."/>
            <person name="Stolte C."/>
            <person name="Sykes S."/>
            <person name="Wortman J."/>
            <person name="Nusbaum C."/>
            <person name="Birren B."/>
        </authorList>
    </citation>
    <scope>NUCLEOTIDE SEQUENCE [LARGE SCALE GENOMIC DNA]</scope>
    <source>
        <strain evidence="2 3">F0438</strain>
    </source>
</reference>